<dbReference type="PROSITE" id="PS50928">
    <property type="entry name" value="ABC_TM1"/>
    <property type="match status" value="2"/>
</dbReference>
<dbReference type="InterPro" id="IPR000515">
    <property type="entry name" value="MetI-like"/>
</dbReference>
<feature type="transmembrane region" description="Helical" evidence="5">
    <location>
        <begin position="491"/>
        <end position="511"/>
    </location>
</feature>
<evidence type="ECO:0000256" key="4">
    <source>
        <dbReference type="ARBA" id="ARBA00023136"/>
    </source>
</evidence>
<keyword evidence="5" id="KW-0813">Transport</keyword>
<feature type="transmembrane region" description="Helical" evidence="5">
    <location>
        <begin position="394"/>
        <end position="415"/>
    </location>
</feature>
<protein>
    <submittedName>
        <fullName evidence="7">2-aminoethylphosphonate ABC transporter permease subunit</fullName>
    </submittedName>
</protein>
<evidence type="ECO:0000256" key="2">
    <source>
        <dbReference type="ARBA" id="ARBA00022692"/>
    </source>
</evidence>
<keyword evidence="2 5" id="KW-0812">Transmembrane</keyword>
<keyword evidence="3 5" id="KW-1133">Transmembrane helix</keyword>
<dbReference type="RefSeq" id="WP_378998737.1">
    <property type="nucleotide sequence ID" value="NZ_JBHSMT010000027.1"/>
</dbReference>
<reference evidence="8" key="1">
    <citation type="journal article" date="2019" name="Int. J. Syst. Evol. Microbiol.">
        <title>The Global Catalogue of Microorganisms (GCM) 10K type strain sequencing project: providing services to taxonomists for standard genome sequencing and annotation.</title>
        <authorList>
            <consortium name="The Broad Institute Genomics Platform"/>
            <consortium name="The Broad Institute Genome Sequencing Center for Infectious Disease"/>
            <person name="Wu L."/>
            <person name="Ma J."/>
        </authorList>
    </citation>
    <scope>NUCLEOTIDE SEQUENCE [LARGE SCALE GENOMIC DNA]</scope>
    <source>
        <strain evidence="8">JCM 17066</strain>
    </source>
</reference>
<dbReference type="PANTHER" id="PTHR43496:SF1">
    <property type="entry name" value="POLYGALACTURONAN_RHAMNOGALACTURONAN TRANSPORT SYSTEM PERMEASE PROTEIN YTEP"/>
    <property type="match status" value="1"/>
</dbReference>
<dbReference type="InterPro" id="IPR035906">
    <property type="entry name" value="MetI-like_sf"/>
</dbReference>
<feature type="domain" description="ABC transmembrane type-1" evidence="6">
    <location>
        <begin position="356"/>
        <end position="551"/>
    </location>
</feature>
<dbReference type="NCBIfam" id="TIGR03262">
    <property type="entry name" value="PhnU2"/>
    <property type="match status" value="1"/>
</dbReference>
<keyword evidence="4 5" id="KW-0472">Membrane</keyword>
<evidence type="ECO:0000256" key="3">
    <source>
        <dbReference type="ARBA" id="ARBA00022989"/>
    </source>
</evidence>
<feature type="transmembrane region" description="Helical" evidence="5">
    <location>
        <begin position="78"/>
        <end position="104"/>
    </location>
</feature>
<dbReference type="InterPro" id="IPR017664">
    <property type="entry name" value="AminoethylPonate_ABC_perm-1"/>
</dbReference>
<dbReference type="SUPFAM" id="SSF161098">
    <property type="entry name" value="MetI-like"/>
    <property type="match status" value="2"/>
</dbReference>
<gene>
    <name evidence="7" type="ORF">ACFPM8_15875</name>
</gene>
<evidence type="ECO:0000256" key="5">
    <source>
        <dbReference type="RuleBase" id="RU363032"/>
    </source>
</evidence>
<dbReference type="Gene3D" id="1.10.3720.10">
    <property type="entry name" value="MetI-like"/>
    <property type="match status" value="2"/>
</dbReference>
<dbReference type="PANTHER" id="PTHR43496">
    <property type="entry name" value="PROTEIN LPLB"/>
    <property type="match status" value="1"/>
</dbReference>
<keyword evidence="8" id="KW-1185">Reference proteome</keyword>
<evidence type="ECO:0000313" key="7">
    <source>
        <dbReference type="EMBL" id="MFC5475439.1"/>
    </source>
</evidence>
<feature type="transmembrane region" description="Helical" evidence="5">
    <location>
        <begin position="116"/>
        <end position="138"/>
    </location>
</feature>
<evidence type="ECO:0000313" key="8">
    <source>
        <dbReference type="Proteomes" id="UP001596045"/>
    </source>
</evidence>
<evidence type="ECO:0000256" key="1">
    <source>
        <dbReference type="ARBA" id="ARBA00004651"/>
    </source>
</evidence>
<feature type="transmembrane region" description="Helical" evidence="5">
    <location>
        <begin position="158"/>
        <end position="179"/>
    </location>
</feature>
<feature type="transmembrane region" description="Helical" evidence="5">
    <location>
        <begin position="304"/>
        <end position="329"/>
    </location>
</feature>
<accession>A0ABW0MB49</accession>
<comment type="subcellular location">
    <subcellularLocation>
        <location evidence="1 5">Cell membrane</location>
        <topology evidence="1 5">Multi-pass membrane protein</topology>
    </subcellularLocation>
</comment>
<feature type="transmembrane region" description="Helical" evidence="5">
    <location>
        <begin position="200"/>
        <end position="224"/>
    </location>
</feature>
<evidence type="ECO:0000259" key="6">
    <source>
        <dbReference type="PROSITE" id="PS50928"/>
    </source>
</evidence>
<organism evidence="7 8">
    <name type="scientific">Paraherbaspirillum soli</name>
    <dbReference type="NCBI Taxonomy" id="631222"/>
    <lineage>
        <taxon>Bacteria</taxon>
        <taxon>Pseudomonadati</taxon>
        <taxon>Pseudomonadota</taxon>
        <taxon>Betaproteobacteria</taxon>
        <taxon>Burkholderiales</taxon>
        <taxon>Oxalobacteraceae</taxon>
        <taxon>Paraherbaspirillum</taxon>
    </lineage>
</organism>
<feature type="transmembrane region" description="Helical" evidence="5">
    <location>
        <begin position="531"/>
        <end position="558"/>
    </location>
</feature>
<proteinExistence type="inferred from homology"/>
<feature type="domain" description="ABC transmembrane type-1" evidence="6">
    <location>
        <begin position="78"/>
        <end position="275"/>
    </location>
</feature>
<comment type="caution">
    <text evidence="7">The sequence shown here is derived from an EMBL/GenBank/DDBJ whole genome shotgun (WGS) entry which is preliminary data.</text>
</comment>
<comment type="similarity">
    <text evidence="5">Belongs to the binding-protein-dependent transport system permease family.</text>
</comment>
<dbReference type="Pfam" id="PF00528">
    <property type="entry name" value="BPD_transp_1"/>
    <property type="match status" value="2"/>
</dbReference>
<dbReference type="CDD" id="cd06261">
    <property type="entry name" value="TM_PBP2"/>
    <property type="match status" value="2"/>
</dbReference>
<dbReference type="Proteomes" id="UP001596045">
    <property type="component" value="Unassembled WGS sequence"/>
</dbReference>
<feature type="transmembrane region" description="Helical" evidence="5">
    <location>
        <begin position="362"/>
        <end position="382"/>
    </location>
</feature>
<feature type="transmembrane region" description="Helical" evidence="5">
    <location>
        <begin position="258"/>
        <end position="278"/>
    </location>
</feature>
<dbReference type="EMBL" id="JBHSMT010000027">
    <property type="protein sequence ID" value="MFC5475439.1"/>
    <property type="molecule type" value="Genomic_DNA"/>
</dbReference>
<feature type="transmembrane region" description="Helical" evidence="5">
    <location>
        <begin position="427"/>
        <end position="446"/>
    </location>
</feature>
<sequence>MLSLKLRFAGARPAISLRSSDETLAVALAWLAALVLLAFIAWPLMSMFGMTTQARDGSYVGLSNWTGLLLESRLRDATWNSVALALATLLVVLPSAMAFAFALTRSYIPGRRLFRLIALSPMLAPSLMPAISLVYLFGNQGLLKGWLVAHSIYGPIGIVLGEAFYTFPHALLILTAALGMADARLYEAAETLGAGKLRRFLTITVPNARYGIVSAAMVVFTLVVTDFGVPKVIGGHTNVLALEAYKQVIGQQNFSKGAVIGVLLLLPAVLSFAVEQWLSRRQSVQMSGRSVLYRPRKSVARDTALWSWCALVSIFLLAFLGVAAAAAFIKSWPYDFSLTLAHFDFDQLDGGGWQSFRNSAKLALLVTMFGTGFIFVCAYLVSKMPVPRLAATTIRSLALLPMAVPGMVLGLGYILCFNNPANPLHRLYGSMALLVIATIAHFYTTAHLTITTALRQMDGEIEAVARSLRSPWWVTLRRVTLPVSLPAILDVARYLFVSSMTTVSCVIFLYTPDTVLAALAVLNMDDAGDTASAAAMSTLIVGSSLLATLLMNGVGWWVNRRAQDWRRTCH</sequence>
<name>A0ABW0MB49_9BURK</name>